<sequence length="353" mass="39689">MGSDKSRQTGRGAKSNPRNRFEGLEFVPEEGMERERGAAQKTRFYDDLSETIITYNSSPDIPFDASLNPYRGCEHGCAYCYARPTHEYLGFSAGLDFESKILVKRKAPELLKQALAAPKWKPQLVGMSGVTDPYQPVERRLALTRRCLQVLLDFRNPVGIVTKNRLLTRDLDLLGDMARRQLCHVSISLTTLDAELARVMEPRTSSPQGRLQAIAQLAEAGVPVGILLAPVIPGLNDHEIPSILKAAKEAGASHASYVLLRLPHGVKEVFFDWMDQEFPARRNKVESRLRELRGGKLNRAEFGERFSGQGIFAEQIRQLFSISRKREGMNSEPPAVNVRDFRRPASPQLEWSF</sequence>
<evidence type="ECO:0000256" key="4">
    <source>
        <dbReference type="SAM" id="MobiDB-lite"/>
    </source>
</evidence>
<dbReference type="AlphaFoldDB" id="A0A927FD08"/>
<dbReference type="EMBL" id="JACYFG010000051">
    <property type="protein sequence ID" value="MBD5782110.1"/>
    <property type="molecule type" value="Genomic_DNA"/>
</dbReference>
<keyword evidence="7" id="KW-1185">Reference proteome</keyword>
<evidence type="ECO:0000259" key="5">
    <source>
        <dbReference type="PROSITE" id="PS51918"/>
    </source>
</evidence>
<evidence type="ECO:0000256" key="3">
    <source>
        <dbReference type="ARBA" id="ARBA00023014"/>
    </source>
</evidence>
<dbReference type="Gene3D" id="3.80.30.30">
    <property type="match status" value="1"/>
</dbReference>
<keyword evidence="2" id="KW-0408">Iron</keyword>
<evidence type="ECO:0000313" key="7">
    <source>
        <dbReference type="Proteomes" id="UP000622317"/>
    </source>
</evidence>
<dbReference type="SUPFAM" id="SSF102114">
    <property type="entry name" value="Radical SAM enzymes"/>
    <property type="match status" value="1"/>
</dbReference>
<dbReference type="GO" id="GO:0003824">
    <property type="term" value="F:catalytic activity"/>
    <property type="evidence" value="ECO:0007669"/>
    <property type="project" value="InterPro"/>
</dbReference>
<feature type="domain" description="Radical SAM core" evidence="5">
    <location>
        <begin position="59"/>
        <end position="296"/>
    </location>
</feature>
<dbReference type="Pfam" id="PF04055">
    <property type="entry name" value="Radical_SAM"/>
    <property type="match status" value="1"/>
</dbReference>
<dbReference type="GO" id="GO:0046872">
    <property type="term" value="F:metal ion binding"/>
    <property type="evidence" value="ECO:0007669"/>
    <property type="project" value="UniProtKB-KW"/>
</dbReference>
<dbReference type="SFLD" id="SFLDS00029">
    <property type="entry name" value="Radical_SAM"/>
    <property type="match status" value="1"/>
</dbReference>
<proteinExistence type="predicted"/>
<reference evidence="6" key="1">
    <citation type="submission" date="2020-09" db="EMBL/GenBank/DDBJ databases">
        <title>Pelagicoccus enzymogenes sp. nov. with an EPS production, isolated from marine sediment.</title>
        <authorList>
            <person name="Feng X."/>
        </authorList>
    </citation>
    <scope>NUCLEOTIDE SEQUENCE</scope>
    <source>
        <strain evidence="6">NFK12</strain>
    </source>
</reference>
<gene>
    <name evidence="6" type="ORF">IEN85_21610</name>
</gene>
<dbReference type="SFLD" id="SFLDG01084">
    <property type="entry name" value="Uncharacterised_Radical_SAM_Su"/>
    <property type="match status" value="1"/>
</dbReference>
<dbReference type="InterPro" id="IPR007197">
    <property type="entry name" value="rSAM"/>
</dbReference>
<dbReference type="Proteomes" id="UP000622317">
    <property type="component" value="Unassembled WGS sequence"/>
</dbReference>
<keyword evidence="3" id="KW-0411">Iron-sulfur</keyword>
<dbReference type="InterPro" id="IPR006638">
    <property type="entry name" value="Elp3/MiaA/NifB-like_rSAM"/>
</dbReference>
<keyword evidence="1" id="KW-0479">Metal-binding</keyword>
<comment type="caution">
    <text evidence="6">The sequence shown here is derived from an EMBL/GenBank/DDBJ whole genome shotgun (WGS) entry which is preliminary data.</text>
</comment>
<accession>A0A927FD08</accession>
<dbReference type="PANTHER" id="PTHR43432:SF3">
    <property type="entry name" value="SLR0285 PROTEIN"/>
    <property type="match status" value="1"/>
</dbReference>
<dbReference type="NCBIfam" id="NF033668">
    <property type="entry name" value="rSAM_PA0069"/>
    <property type="match status" value="1"/>
</dbReference>
<evidence type="ECO:0000256" key="1">
    <source>
        <dbReference type="ARBA" id="ARBA00022723"/>
    </source>
</evidence>
<dbReference type="RefSeq" id="WP_191619177.1">
    <property type="nucleotide sequence ID" value="NZ_JACYFG010000051.1"/>
</dbReference>
<dbReference type="SMART" id="SM00729">
    <property type="entry name" value="Elp3"/>
    <property type="match status" value="1"/>
</dbReference>
<dbReference type="GO" id="GO:0051536">
    <property type="term" value="F:iron-sulfur cluster binding"/>
    <property type="evidence" value="ECO:0007669"/>
    <property type="project" value="UniProtKB-KW"/>
</dbReference>
<evidence type="ECO:0000256" key="2">
    <source>
        <dbReference type="ARBA" id="ARBA00023004"/>
    </source>
</evidence>
<feature type="region of interest" description="Disordered" evidence="4">
    <location>
        <begin position="1"/>
        <end position="24"/>
    </location>
</feature>
<dbReference type="CDD" id="cd01335">
    <property type="entry name" value="Radical_SAM"/>
    <property type="match status" value="1"/>
</dbReference>
<dbReference type="PANTHER" id="PTHR43432">
    <property type="entry name" value="SLR0285 PROTEIN"/>
    <property type="match status" value="1"/>
</dbReference>
<dbReference type="PROSITE" id="PS51918">
    <property type="entry name" value="RADICAL_SAM"/>
    <property type="match status" value="1"/>
</dbReference>
<dbReference type="InterPro" id="IPR040086">
    <property type="entry name" value="MJ0683-like"/>
</dbReference>
<protein>
    <submittedName>
        <fullName evidence="6">PA0069 family radical SAM protein</fullName>
    </submittedName>
</protein>
<evidence type="ECO:0000313" key="6">
    <source>
        <dbReference type="EMBL" id="MBD5782110.1"/>
    </source>
</evidence>
<organism evidence="6 7">
    <name type="scientific">Pelagicoccus enzymogenes</name>
    <dbReference type="NCBI Taxonomy" id="2773457"/>
    <lineage>
        <taxon>Bacteria</taxon>
        <taxon>Pseudomonadati</taxon>
        <taxon>Verrucomicrobiota</taxon>
        <taxon>Opitutia</taxon>
        <taxon>Puniceicoccales</taxon>
        <taxon>Pelagicoccaceae</taxon>
        <taxon>Pelagicoccus</taxon>
    </lineage>
</organism>
<dbReference type="InterPro" id="IPR058240">
    <property type="entry name" value="rSAM_sf"/>
</dbReference>
<name>A0A927FD08_9BACT</name>